<sequence>MWRILLVVDSLDPDDVRPPYLQVASAIRGDIEDGSYKLGDKLPPHQAIAEQYGVSVGTVKRAYGLLQQERLIITRQGQGSFVRSKPAQEEAAGETGDLAEVYSQLASIRRRLDVLERELREVKAR</sequence>
<dbReference type="Gene3D" id="1.10.10.10">
    <property type="entry name" value="Winged helix-like DNA-binding domain superfamily/Winged helix DNA-binding domain"/>
    <property type="match status" value="1"/>
</dbReference>
<evidence type="ECO:0000256" key="2">
    <source>
        <dbReference type="ARBA" id="ARBA00023125"/>
    </source>
</evidence>
<dbReference type="GO" id="GO:0003700">
    <property type="term" value="F:DNA-binding transcription factor activity"/>
    <property type="evidence" value="ECO:0007669"/>
    <property type="project" value="InterPro"/>
</dbReference>
<proteinExistence type="predicted"/>
<dbReference type="HOGENOM" id="CLU_017584_10_3_11"/>
<protein>
    <submittedName>
        <fullName evidence="6">Transcriptional regulator</fullName>
    </submittedName>
</protein>
<dbReference type="Pfam" id="PF00392">
    <property type="entry name" value="GntR"/>
    <property type="match status" value="1"/>
</dbReference>
<dbReference type="InterPro" id="IPR036388">
    <property type="entry name" value="WH-like_DNA-bd_sf"/>
</dbReference>
<accession>H5X522</accession>
<evidence type="ECO:0000313" key="7">
    <source>
        <dbReference type="Proteomes" id="UP000004926"/>
    </source>
</evidence>
<evidence type="ECO:0000259" key="5">
    <source>
        <dbReference type="PROSITE" id="PS50949"/>
    </source>
</evidence>
<keyword evidence="1" id="KW-0805">Transcription regulation</keyword>
<keyword evidence="2" id="KW-0238">DNA-binding</keyword>
<dbReference type="CDD" id="cd07377">
    <property type="entry name" value="WHTH_GntR"/>
    <property type="match status" value="1"/>
</dbReference>
<dbReference type="PANTHER" id="PTHR44846:SF17">
    <property type="entry name" value="GNTR-FAMILY TRANSCRIPTIONAL REGULATOR"/>
    <property type="match status" value="1"/>
</dbReference>
<dbReference type="PROSITE" id="PS50949">
    <property type="entry name" value="HTH_GNTR"/>
    <property type="match status" value="1"/>
</dbReference>
<dbReference type="PANTHER" id="PTHR44846">
    <property type="entry name" value="MANNOSYL-D-GLYCERATE TRANSPORT/METABOLISM SYSTEM REPRESSOR MNGR-RELATED"/>
    <property type="match status" value="1"/>
</dbReference>
<dbReference type="GO" id="GO:0045892">
    <property type="term" value="P:negative regulation of DNA-templated transcription"/>
    <property type="evidence" value="ECO:0007669"/>
    <property type="project" value="TreeGrafter"/>
</dbReference>
<gene>
    <name evidence="6" type="ORF">SacmaDRAFT_5189</name>
</gene>
<evidence type="ECO:0000256" key="3">
    <source>
        <dbReference type="ARBA" id="ARBA00023163"/>
    </source>
</evidence>
<evidence type="ECO:0000313" key="6">
    <source>
        <dbReference type="EMBL" id="EHR53354.1"/>
    </source>
</evidence>
<dbReference type="InterPro" id="IPR050679">
    <property type="entry name" value="Bact_HTH_transcr_reg"/>
</dbReference>
<dbReference type="InterPro" id="IPR000524">
    <property type="entry name" value="Tscrpt_reg_HTH_GntR"/>
</dbReference>
<dbReference type="Proteomes" id="UP000004926">
    <property type="component" value="Chromosome"/>
</dbReference>
<dbReference type="eggNOG" id="COG2188">
    <property type="taxonomic scope" value="Bacteria"/>
</dbReference>
<dbReference type="AlphaFoldDB" id="H5X522"/>
<dbReference type="GO" id="GO:0003677">
    <property type="term" value="F:DNA binding"/>
    <property type="evidence" value="ECO:0007669"/>
    <property type="project" value="UniProtKB-KW"/>
</dbReference>
<feature type="coiled-coil region" evidence="4">
    <location>
        <begin position="98"/>
        <end position="125"/>
    </location>
</feature>
<keyword evidence="4" id="KW-0175">Coiled coil</keyword>
<dbReference type="InterPro" id="IPR036390">
    <property type="entry name" value="WH_DNA-bd_sf"/>
</dbReference>
<dbReference type="SUPFAM" id="SSF46785">
    <property type="entry name" value="Winged helix' DNA-binding domain"/>
    <property type="match status" value="1"/>
</dbReference>
<feature type="domain" description="HTH gntR-type" evidence="5">
    <location>
        <begin position="17"/>
        <end position="85"/>
    </location>
</feature>
<keyword evidence="7" id="KW-1185">Reference proteome</keyword>
<dbReference type="STRING" id="882083.SacmaDRAFT_5189"/>
<keyword evidence="3" id="KW-0804">Transcription</keyword>
<evidence type="ECO:0000256" key="1">
    <source>
        <dbReference type="ARBA" id="ARBA00023015"/>
    </source>
</evidence>
<evidence type="ECO:0000256" key="4">
    <source>
        <dbReference type="SAM" id="Coils"/>
    </source>
</evidence>
<organism evidence="6 7">
    <name type="scientific">Saccharomonospora marina XMU15</name>
    <dbReference type="NCBI Taxonomy" id="882083"/>
    <lineage>
        <taxon>Bacteria</taxon>
        <taxon>Bacillati</taxon>
        <taxon>Actinomycetota</taxon>
        <taxon>Actinomycetes</taxon>
        <taxon>Pseudonocardiales</taxon>
        <taxon>Pseudonocardiaceae</taxon>
        <taxon>Saccharomonospora</taxon>
    </lineage>
</organism>
<dbReference type="EMBL" id="CM001439">
    <property type="protein sequence ID" value="EHR53354.1"/>
    <property type="molecule type" value="Genomic_DNA"/>
</dbReference>
<reference evidence="6 7" key="1">
    <citation type="journal article" date="2012" name="Stand. Genomic Sci.">
        <title>Genome sequence of the ocean sediment bacterium Saccharomonospora marina type strain (XMU15(T)).</title>
        <authorList>
            <person name="Klenk H.P."/>
            <person name="Lu M."/>
            <person name="Lucas S."/>
            <person name="Lapidus A."/>
            <person name="Copeland A."/>
            <person name="Pitluck S."/>
            <person name="Goodwin L.A."/>
            <person name="Han C."/>
            <person name="Tapia R."/>
            <person name="Brambilla E.M."/>
            <person name="Potter G."/>
            <person name="Land M."/>
            <person name="Ivanova N."/>
            <person name="Rohde M."/>
            <person name="Goker M."/>
            <person name="Detter J.C."/>
            <person name="Li W.J."/>
            <person name="Kyrpides N.C."/>
            <person name="Woyke T."/>
        </authorList>
    </citation>
    <scope>NUCLEOTIDE SEQUENCE [LARGE SCALE GENOMIC DNA]</scope>
    <source>
        <strain evidence="6 7">XMU15</strain>
    </source>
</reference>
<dbReference type="SMART" id="SM00345">
    <property type="entry name" value="HTH_GNTR"/>
    <property type="match status" value="1"/>
</dbReference>
<name>H5X522_9PSEU</name>